<sequence>MTKGLKFKKVSDIQTHIKQKLKTYSMEQDFNNQDFIIDDAYFTVKKAELYLKASNETRRYTSRTALFSAEIDEKDSENLYIRVDIKPTAEWSSSNKPTDEQLASVLSILCSYWLEYTEFKDSKRVLFRWSNYRDSLDVSIFKKAMELLQYRELLNASEIISINGHKSNNLIVFRSNEADEKLDVAECVQEYIEKSKVKSPSFTVEKFGTGLIATFTTTYYYENDLFSIDWEKKDDQNVLVLKREERENQYFPLTEGVVEDILSAVSEEMKLSNLLKPPVKHLKEFCKEHLEFEPEEALLEEKIRFVDEKIGVGETENELFRILQMIKQHRPEYSQYGSSRHVTKKPINNYALDRESKKSFEEIYSDEFKIWSFKTNQYFWHVMYSQDEGNIWLYPEKTEGIPEALKEDVESIFEERRDPDLVEKIEQVIEAMNYIQSNKNLKTNSYGFRNSLSSYNNIAKDEFGKQWWNERQSKLQK</sequence>
<dbReference type="EMBL" id="NUVX01000123">
    <property type="protein sequence ID" value="PFJ25023.1"/>
    <property type="molecule type" value="Genomic_DNA"/>
</dbReference>
<dbReference type="Proteomes" id="UP000224003">
    <property type="component" value="Unassembled WGS sequence"/>
</dbReference>
<proteinExistence type="predicted"/>
<evidence type="ECO:0000313" key="2">
    <source>
        <dbReference type="Proteomes" id="UP000224003"/>
    </source>
</evidence>
<accession>A0A9X6ZNY7</accession>
<evidence type="ECO:0000313" key="1">
    <source>
        <dbReference type="EMBL" id="PFJ25023.1"/>
    </source>
</evidence>
<gene>
    <name evidence="1" type="ORF">COJ15_36055</name>
</gene>
<dbReference type="RefSeq" id="WP_098517911.1">
    <property type="nucleotide sequence ID" value="NZ_NUVX01000123.1"/>
</dbReference>
<organism evidence="1 2">
    <name type="scientific">Bacillus thuringiensis</name>
    <dbReference type="NCBI Taxonomy" id="1428"/>
    <lineage>
        <taxon>Bacteria</taxon>
        <taxon>Bacillati</taxon>
        <taxon>Bacillota</taxon>
        <taxon>Bacilli</taxon>
        <taxon>Bacillales</taxon>
        <taxon>Bacillaceae</taxon>
        <taxon>Bacillus</taxon>
        <taxon>Bacillus cereus group</taxon>
    </lineage>
</organism>
<dbReference type="AlphaFoldDB" id="A0A9X6ZNY7"/>
<comment type="caution">
    <text evidence="1">The sequence shown here is derived from an EMBL/GenBank/DDBJ whole genome shotgun (WGS) entry which is preliminary data.</text>
</comment>
<protein>
    <submittedName>
        <fullName evidence="1">Uncharacterized protein</fullName>
    </submittedName>
</protein>
<reference evidence="1 2" key="1">
    <citation type="submission" date="2017-09" db="EMBL/GenBank/DDBJ databases">
        <title>Large-scale bioinformatics analysis of Bacillus genomes uncovers conserved roles of natural products in bacterial physiology.</title>
        <authorList>
            <consortium name="Agbiome Team Llc"/>
            <person name="Bleich R.M."/>
            <person name="Grubbs K.J."/>
            <person name="Santa Maria K.C."/>
            <person name="Allen S.E."/>
            <person name="Farag S."/>
            <person name="Shank E.A."/>
            <person name="Bowers A."/>
        </authorList>
    </citation>
    <scope>NUCLEOTIDE SEQUENCE [LARGE SCALE GENOMIC DNA]</scope>
    <source>
        <strain evidence="1 2">AFS085496</strain>
    </source>
</reference>
<name>A0A9X6ZNY7_BACTU</name>